<accession>A0ABY8C538</accession>
<keyword evidence="2" id="KW-1185">Reference proteome</keyword>
<evidence type="ECO:0000313" key="1">
    <source>
        <dbReference type="EMBL" id="WEG35806.1"/>
    </source>
</evidence>
<dbReference type="RefSeq" id="WP_315571905.1">
    <property type="nucleotide sequence ID" value="NZ_CP118868.1"/>
</dbReference>
<organism evidence="1 2">
    <name type="scientific">Amygdalobacter indicium</name>
    <dbReference type="NCBI Taxonomy" id="3029272"/>
    <lineage>
        <taxon>Bacteria</taxon>
        <taxon>Bacillati</taxon>
        <taxon>Bacillota</taxon>
        <taxon>Clostridia</taxon>
        <taxon>Eubacteriales</taxon>
        <taxon>Oscillospiraceae</taxon>
        <taxon>Amygdalobacter</taxon>
    </lineage>
</organism>
<proteinExistence type="predicted"/>
<protein>
    <submittedName>
        <fullName evidence="1">Uncharacterized protein</fullName>
    </submittedName>
</protein>
<dbReference type="EMBL" id="CP118868">
    <property type="protein sequence ID" value="WEG35806.1"/>
    <property type="molecule type" value="Genomic_DNA"/>
</dbReference>
<sequence length="158" mass="18858">MEKSLNWMNGFNTILQKYKLNFDPVDIFFLALSVYGICSDTKEAEDSVTYYLQNKAKELSDVNRIWEQAVFAYLWHNINYQAALAWERFCFVHGVVLFTVDKLDQLRRGYICQNNFERNICRILFELDNVNDLDEQLKYLTDYEYRSIKEKIAVFCPN</sequence>
<evidence type="ECO:0000313" key="2">
    <source>
        <dbReference type="Proteomes" id="UP001220478"/>
    </source>
</evidence>
<reference evidence="1 2" key="1">
    <citation type="submission" date="2023-02" db="EMBL/GenBank/DDBJ databases">
        <title>Novel Oscillospiraceae bacterial genomes.</title>
        <authorList>
            <person name="Srinivasan S."/>
            <person name="Austin M.N."/>
            <person name="Fiedler T.L."/>
            <person name="Strenk S.M."/>
            <person name="Agnew K.J."/>
            <person name="Nagana Gowda G.A."/>
            <person name="Raftery D."/>
            <person name="Beamer M.A."/>
            <person name="Achilles S.L."/>
            <person name="Wiesenfeld H.C."/>
            <person name="Fredricks D.N."/>
            <person name="Hillier S.L."/>
        </authorList>
    </citation>
    <scope>NUCLEOTIDE SEQUENCE [LARGE SCALE GENOMIC DNA]</scope>
    <source>
        <strain evidence="1 2">CHIC02 1186E3-8</strain>
    </source>
</reference>
<dbReference type="Proteomes" id="UP001220478">
    <property type="component" value="Chromosome"/>
</dbReference>
<gene>
    <name evidence="1" type="ORF">PYS61_01180</name>
</gene>
<name>A0ABY8C538_9FIRM</name>